<dbReference type="PANTHER" id="PTHR36510:SF1">
    <property type="entry name" value="GLUTAMATE--CYSTEINE LIGASE 2-RELATED"/>
    <property type="match status" value="1"/>
</dbReference>
<dbReference type="GO" id="GO:0042398">
    <property type="term" value="P:modified amino acid biosynthetic process"/>
    <property type="evidence" value="ECO:0007669"/>
    <property type="project" value="InterPro"/>
</dbReference>
<dbReference type="EMBL" id="LNYA01000003">
    <property type="protein sequence ID" value="KTC99328.1"/>
    <property type="molecule type" value="Genomic_DNA"/>
</dbReference>
<dbReference type="PANTHER" id="PTHR36510">
    <property type="entry name" value="GLUTAMATE--CYSTEINE LIGASE 2-RELATED"/>
    <property type="match status" value="1"/>
</dbReference>
<reference evidence="5 6" key="1">
    <citation type="submission" date="2015-11" db="EMBL/GenBank/DDBJ databases">
        <title>Genomic analysis of 38 Legionella species identifies large and diverse effector repertoires.</title>
        <authorList>
            <person name="Burstein D."/>
            <person name="Amaro F."/>
            <person name="Zusman T."/>
            <person name="Lifshitz Z."/>
            <person name="Cohen O."/>
            <person name="Gilbert J.A."/>
            <person name="Pupko T."/>
            <person name="Shuman H.A."/>
            <person name="Segal G."/>
        </authorList>
    </citation>
    <scope>NUCLEOTIDE SEQUENCE [LARGE SCALE GENOMIC DNA]</scope>
    <source>
        <strain evidence="5 6">SE-32A-C8</strain>
    </source>
</reference>
<keyword evidence="6" id="KW-1185">Reference proteome</keyword>
<dbReference type="STRING" id="448.Lery_0229"/>
<sequence length="374" mass="43542">MRRVPFKKSQVGSIGVELEFQIISPQTYTLIPRAKDLIRSIRESDFSRQIIPEITQSMIEINSSVHDSPAELLREFATIHAFLIEKAAALTIRFCGGGVHPFQRWNLQKIFPSLRYKNLSQKYRYLSKRSTVFGQHIHVGCASARDALYLTHALARYVPQFIALSACSPFYQGVDTGYYSSRSTIFTNFPMSGVIPYFLTWEEFSDYFYKLRRLGVIKSMKDFYWDVRPKPEFGTVEIRVCDTPLTIKKAVDITAYVQALALYLLREKPVHITHDLYYLYNYNRFQASRYGYEGEFIHPDSETKVSIHDDILQTWDAIKDVADELHTRDYIERLLDEVKRNHSDALYLKGIYREKGTYPQVVAAQCQRWAEALM</sequence>
<gene>
    <name evidence="5" type="ORF">Lery_0229</name>
</gene>
<keyword evidence="3 4" id="KW-0067">ATP-binding</keyword>
<dbReference type="PATRIC" id="fig|448.7.peg.237"/>
<dbReference type="NCBIfam" id="NF010040">
    <property type="entry name" value="PRK13516.1"/>
    <property type="match status" value="1"/>
</dbReference>
<comment type="catalytic activity">
    <reaction evidence="4">
        <text>L-cysteine + L-glutamate + ATP = gamma-L-glutamyl-L-cysteine + ADP + phosphate + H(+)</text>
        <dbReference type="Rhea" id="RHEA:13285"/>
        <dbReference type="ChEBI" id="CHEBI:15378"/>
        <dbReference type="ChEBI" id="CHEBI:29985"/>
        <dbReference type="ChEBI" id="CHEBI:30616"/>
        <dbReference type="ChEBI" id="CHEBI:35235"/>
        <dbReference type="ChEBI" id="CHEBI:43474"/>
        <dbReference type="ChEBI" id="CHEBI:58173"/>
        <dbReference type="ChEBI" id="CHEBI:456216"/>
        <dbReference type="EC" id="6.3.2.2"/>
    </reaction>
</comment>
<dbReference type="GO" id="GO:0005524">
    <property type="term" value="F:ATP binding"/>
    <property type="evidence" value="ECO:0007669"/>
    <property type="project" value="UniProtKB-KW"/>
</dbReference>
<dbReference type="SUPFAM" id="SSF55931">
    <property type="entry name" value="Glutamine synthetase/guanido kinase"/>
    <property type="match status" value="1"/>
</dbReference>
<dbReference type="Proteomes" id="UP000054773">
    <property type="component" value="Unassembled WGS sequence"/>
</dbReference>
<dbReference type="AlphaFoldDB" id="A0A0W0TUZ9"/>
<dbReference type="HAMAP" id="MF_01609">
    <property type="entry name" value="Glu_cys_ligase_2"/>
    <property type="match status" value="1"/>
</dbReference>
<dbReference type="Gene3D" id="3.30.590.20">
    <property type="match status" value="1"/>
</dbReference>
<dbReference type="InterPro" id="IPR050141">
    <property type="entry name" value="GCL_type2/YbdK_subfam"/>
</dbReference>
<dbReference type="GO" id="GO:0004357">
    <property type="term" value="F:glutamate-cysteine ligase activity"/>
    <property type="evidence" value="ECO:0007669"/>
    <property type="project" value="UniProtKB-EC"/>
</dbReference>
<comment type="similarity">
    <text evidence="4">Belongs to the glutamate--cysteine ligase type 2 family. YbdK subfamily.</text>
</comment>
<dbReference type="Pfam" id="PF04107">
    <property type="entry name" value="GCS2"/>
    <property type="match status" value="1"/>
</dbReference>
<evidence type="ECO:0000256" key="4">
    <source>
        <dbReference type="HAMAP-Rule" id="MF_01609"/>
    </source>
</evidence>
<evidence type="ECO:0000256" key="1">
    <source>
        <dbReference type="ARBA" id="ARBA00022598"/>
    </source>
</evidence>
<name>A0A0W0TUZ9_LEGER</name>
<keyword evidence="2 4" id="KW-0547">Nucleotide-binding</keyword>
<dbReference type="InterPro" id="IPR014746">
    <property type="entry name" value="Gln_synth/guanido_kin_cat_dom"/>
</dbReference>
<organism evidence="5 6">
    <name type="scientific">Legionella erythra</name>
    <dbReference type="NCBI Taxonomy" id="448"/>
    <lineage>
        <taxon>Bacteria</taxon>
        <taxon>Pseudomonadati</taxon>
        <taxon>Pseudomonadota</taxon>
        <taxon>Gammaproteobacteria</taxon>
        <taxon>Legionellales</taxon>
        <taxon>Legionellaceae</taxon>
        <taxon>Legionella</taxon>
    </lineage>
</organism>
<evidence type="ECO:0000256" key="2">
    <source>
        <dbReference type="ARBA" id="ARBA00022741"/>
    </source>
</evidence>
<proteinExistence type="inferred from homology"/>
<keyword evidence="1 4" id="KW-0436">Ligase</keyword>
<dbReference type="EC" id="6.3.2.2" evidence="4"/>
<comment type="caution">
    <text evidence="5">The sequence shown here is derived from an EMBL/GenBank/DDBJ whole genome shotgun (WGS) entry which is preliminary data.</text>
</comment>
<dbReference type="OrthoDB" id="9769628at2"/>
<evidence type="ECO:0000313" key="6">
    <source>
        <dbReference type="Proteomes" id="UP000054773"/>
    </source>
</evidence>
<accession>A0A0W0TUZ9</accession>
<comment type="function">
    <text evidence="4">ATP-dependent carboxylate-amine ligase which exhibits weak glutamate--cysteine ligase activity.</text>
</comment>
<evidence type="ECO:0000313" key="5">
    <source>
        <dbReference type="EMBL" id="KTC99328.1"/>
    </source>
</evidence>
<dbReference type="InterPro" id="IPR006336">
    <property type="entry name" value="GCS2"/>
</dbReference>
<dbReference type="NCBIfam" id="TIGR02050">
    <property type="entry name" value="gshA_cyan_rel"/>
    <property type="match status" value="1"/>
</dbReference>
<dbReference type="InterPro" id="IPR011793">
    <property type="entry name" value="YbdK"/>
</dbReference>
<evidence type="ECO:0000256" key="3">
    <source>
        <dbReference type="ARBA" id="ARBA00022840"/>
    </source>
</evidence>
<protein>
    <recommendedName>
        <fullName evidence="4">Putative glutamate--cysteine ligase 2</fullName>
        <ecNumber evidence="4">6.3.2.2</ecNumber>
    </recommendedName>
    <alternativeName>
        <fullName evidence="4">Gamma-glutamylcysteine synthetase 2</fullName>
        <shortName evidence="4">GCS 2</shortName>
        <shortName evidence="4">Gamma-GCS 2</shortName>
    </alternativeName>
</protein>
<dbReference type="RefSeq" id="WP_058525415.1">
    <property type="nucleotide sequence ID" value="NZ_CAAAHY010000018.1"/>
</dbReference>